<dbReference type="RefSeq" id="WP_305516825.1">
    <property type="nucleotide sequence ID" value="NZ_JAUPEV010000004.1"/>
</dbReference>
<feature type="transmembrane region" description="Helical" evidence="1">
    <location>
        <begin position="71"/>
        <end position="101"/>
    </location>
</feature>
<evidence type="ECO:0000313" key="2">
    <source>
        <dbReference type="EMBL" id="MDO7252982.1"/>
    </source>
</evidence>
<evidence type="ECO:0000256" key="1">
    <source>
        <dbReference type="SAM" id="Phobius"/>
    </source>
</evidence>
<evidence type="ECO:0000313" key="4">
    <source>
        <dbReference type="Proteomes" id="UP001177258"/>
    </source>
</evidence>
<evidence type="ECO:0000313" key="3">
    <source>
        <dbReference type="EMBL" id="MDP2539028.1"/>
    </source>
</evidence>
<keyword evidence="1" id="KW-1133">Transmembrane helix</keyword>
<feature type="transmembrane region" description="Helical" evidence="1">
    <location>
        <begin position="38"/>
        <end position="59"/>
    </location>
</feature>
<name>A0AA90PYR8_9HELI</name>
<accession>A0AA90PYR8</accession>
<feature type="transmembrane region" description="Helical" evidence="1">
    <location>
        <begin position="6"/>
        <end position="26"/>
    </location>
</feature>
<organism evidence="3 4">
    <name type="scientific">Helicobacter cappadocius</name>
    <dbReference type="NCBI Taxonomy" id="3063998"/>
    <lineage>
        <taxon>Bacteria</taxon>
        <taxon>Pseudomonadati</taxon>
        <taxon>Campylobacterota</taxon>
        <taxon>Epsilonproteobacteria</taxon>
        <taxon>Campylobacterales</taxon>
        <taxon>Helicobacteraceae</taxon>
        <taxon>Helicobacter</taxon>
    </lineage>
</organism>
<dbReference type="EMBL" id="JAUYZK010000005">
    <property type="protein sequence ID" value="MDP2539028.1"/>
    <property type="molecule type" value="Genomic_DNA"/>
</dbReference>
<protein>
    <submittedName>
        <fullName evidence="3">AzlD domain-containing protein</fullName>
    </submittedName>
</protein>
<proteinExistence type="predicted"/>
<dbReference type="InterPro" id="IPR008407">
    <property type="entry name" value="Brnchd-chn_aa_trnsp_AzlD"/>
</dbReference>
<comment type="caution">
    <text evidence="3">The sequence shown here is derived from an EMBL/GenBank/DDBJ whole genome shotgun (WGS) entry which is preliminary data.</text>
</comment>
<dbReference type="PIRSF" id="PIRSF003203">
    <property type="entry name" value="AzlD"/>
    <property type="match status" value="1"/>
</dbReference>
<evidence type="ECO:0000313" key="5">
    <source>
        <dbReference type="Proteomes" id="UP001240777"/>
    </source>
</evidence>
<dbReference type="Proteomes" id="UP001177258">
    <property type="component" value="Unassembled WGS sequence"/>
</dbReference>
<dbReference type="Pfam" id="PF05437">
    <property type="entry name" value="AzlD"/>
    <property type="match status" value="1"/>
</dbReference>
<keyword evidence="1" id="KW-0472">Membrane</keyword>
<dbReference type="Proteomes" id="UP001240777">
    <property type="component" value="Unassembled WGS sequence"/>
</dbReference>
<reference evidence="2" key="2">
    <citation type="submission" date="2023-07" db="EMBL/GenBank/DDBJ databases">
        <authorList>
            <person name="Aydin F."/>
            <person name="Tarhane S."/>
            <person name="Saticioglu I.B."/>
            <person name="Karakaya E."/>
            <person name="Abay S."/>
            <person name="Guran O."/>
            <person name="Bozkurt E."/>
            <person name="Uzum N."/>
            <person name="Olgun K."/>
            <person name="Jablonski D."/>
        </authorList>
    </citation>
    <scope>NUCLEOTIDE SEQUENCE</scope>
    <source>
        <strain evidence="2">Faydin-H75</strain>
    </source>
</reference>
<sequence length="113" mass="12577">MFDSIVVVLVIVVVTFLSRALPFMIFNSKRNAPNFLCYLGKVLPNAIVGMLIVYCLKDIDINISPFGSNEILALLCVVVLQIVLKISVVSIIAGTILYMYLIQSNILNSFFNF</sequence>
<reference evidence="2 4" key="3">
    <citation type="journal article" date="2024" name="Syst. Appl. Microbiol.">
        <title>Helicobacter cappadocius sp. nov., from lizards: The first psychrotrophic Helicobacter species.</title>
        <authorList>
            <person name="Aydin F."/>
            <person name="Tarhane S."/>
            <person name="Karakaya E."/>
            <person name="Abay S."/>
            <person name="Kayman T."/>
            <person name="Guran O."/>
            <person name="Bozkurt E."/>
            <person name="Uzum N."/>
            <person name="Avci A."/>
            <person name="Olgun K."/>
            <person name="Jablonski D."/>
            <person name="Guran C."/>
            <person name="Burcin Saticioglu I."/>
        </authorList>
    </citation>
    <scope>NUCLEOTIDE SEQUENCE [LARGE SCALE GENOMIC DNA]</scope>
    <source>
        <strain evidence="2">Faydin-H75</strain>
        <strain evidence="4">faydin-H76</strain>
    </source>
</reference>
<gene>
    <name evidence="2" type="ORF">Q5I04_03525</name>
    <name evidence="3" type="ORF">Q5I06_04475</name>
</gene>
<keyword evidence="5" id="KW-1185">Reference proteome</keyword>
<reference evidence="3 5" key="1">
    <citation type="submission" date="2023-07" db="EMBL/GenBank/DDBJ databases">
        <title>Unpublished Manusciprt.</title>
        <authorList>
            <person name="Aydin F."/>
            <person name="Tarhane S."/>
            <person name="Saticioglu I.B."/>
            <person name="Karakaya E."/>
            <person name="Abay S."/>
            <person name="Guran O."/>
            <person name="Bozkurt E."/>
            <person name="Uzum N."/>
            <person name="Olgun K."/>
            <person name="Jablonski D."/>
        </authorList>
    </citation>
    <scope>NUCLEOTIDE SEQUENCE</scope>
    <source>
        <strain evidence="5">faydin-H75</strain>
        <strain evidence="3">Faydin-H76</strain>
    </source>
</reference>
<keyword evidence="1" id="KW-0812">Transmembrane</keyword>
<dbReference type="EMBL" id="JAUPEV010000004">
    <property type="protein sequence ID" value="MDO7252982.1"/>
    <property type="molecule type" value="Genomic_DNA"/>
</dbReference>
<dbReference type="AlphaFoldDB" id="A0AA90PYR8"/>